<dbReference type="PANTHER" id="PTHR47515">
    <property type="entry name" value="LOW CALCIUM RESPONSE LOCUS PROTEIN T"/>
    <property type="match status" value="1"/>
</dbReference>
<dbReference type="PANTHER" id="PTHR47515:SF1">
    <property type="entry name" value="BLR2054 PROTEIN"/>
    <property type="match status" value="1"/>
</dbReference>
<name>D9PFL5_9ZZZZ</name>
<dbReference type="EMBL" id="ADZX01000082">
    <property type="protein sequence ID" value="EFK97649.1"/>
    <property type="molecule type" value="Genomic_DNA"/>
</dbReference>
<reference evidence="1" key="1">
    <citation type="submission" date="2010-07" db="EMBL/GenBank/DDBJ databases">
        <authorList>
            <consortium name="CONSOLIDER consortium CSD2007-00005"/>
            <person name="Guazzaroni M.-E."/>
            <person name="Richter M."/>
            <person name="Garcia-Salamanca A."/>
            <person name="Yarza P."/>
            <person name="Ferrer M."/>
        </authorList>
    </citation>
    <scope>NUCLEOTIDE SEQUENCE</scope>
</reference>
<dbReference type="AlphaFoldDB" id="D9PFL5"/>
<feature type="non-terminal residue" evidence="1">
    <location>
        <position position="1"/>
    </location>
</feature>
<reference evidence="1" key="2">
    <citation type="journal article" date="2011" name="Microb. Ecol.">
        <title>Taxonomic and Functional Metagenomic Profiling of the Microbial Community in the Anoxic Sediment of a Sub-saline Shallow Lake (Laguna de Carrizo, Central Spain).</title>
        <authorList>
            <person name="Ferrer M."/>
            <person name="Guazzaroni M.E."/>
            <person name="Richter M."/>
            <person name="Garcia-Salamanca A."/>
            <person name="Yarza P."/>
            <person name="Suarez-Suarez A."/>
            <person name="Solano J."/>
            <person name="Alcaide M."/>
            <person name="van Dillewijn P."/>
            <person name="Molina-Henares M.A."/>
            <person name="Lopez-Cortes N."/>
            <person name="Al-Ramahi Y."/>
            <person name="Guerrero C."/>
            <person name="Acosta A."/>
            <person name="de Eugenio L.I."/>
            <person name="Martinez V."/>
            <person name="Marques S."/>
            <person name="Rojo F."/>
            <person name="Santero E."/>
            <person name="Genilloud O."/>
            <person name="Perez-Perez J."/>
            <person name="Rossello-Mora R."/>
            <person name="Ramos J.L."/>
        </authorList>
    </citation>
    <scope>NUCLEOTIDE SEQUENCE</scope>
</reference>
<evidence type="ECO:0000313" key="1">
    <source>
        <dbReference type="EMBL" id="EFK97649.1"/>
    </source>
</evidence>
<accession>D9PFL5</accession>
<comment type="caution">
    <text evidence="1">The sequence shown here is derived from an EMBL/GenBank/DDBJ whole genome shotgun (WGS) entry which is preliminary data.</text>
</comment>
<sequence length="79" mass="9237">RAGVAWAVEAYRVPQRRACRALGVARSTVRYASVKPPREPLRRRLRELAAVRVSYCYRRLHALLRREGWPINAKLVQRL</sequence>
<organism evidence="1">
    <name type="scientific">sediment metagenome</name>
    <dbReference type="NCBI Taxonomy" id="749907"/>
    <lineage>
        <taxon>unclassified sequences</taxon>
        <taxon>metagenomes</taxon>
        <taxon>ecological metagenomes</taxon>
    </lineage>
</organism>
<gene>
    <name evidence="1" type="ORF">LDC_0297</name>
</gene>
<proteinExistence type="predicted"/>
<protein>
    <submittedName>
        <fullName evidence="1">Integrase catalytic region</fullName>
    </submittedName>
</protein>